<evidence type="ECO:0000256" key="5">
    <source>
        <dbReference type="PROSITE-ProRule" id="PRU00192"/>
    </source>
</evidence>
<dbReference type="SMART" id="SM00326">
    <property type="entry name" value="SH3"/>
    <property type="match status" value="1"/>
</dbReference>
<evidence type="ECO:0000256" key="2">
    <source>
        <dbReference type="ARBA" id="ARBA00022443"/>
    </source>
</evidence>
<keyword evidence="9" id="KW-1185">Reference proteome</keyword>
<dbReference type="PANTHER" id="PTHR14167">
    <property type="entry name" value="SH3 DOMAIN-CONTAINING"/>
    <property type="match status" value="1"/>
</dbReference>
<protein>
    <submittedName>
        <fullName evidence="8">PhoX homologous domain containing protein</fullName>
    </submittedName>
</protein>
<dbReference type="InterPro" id="IPR050384">
    <property type="entry name" value="Endophilin_SH3RF"/>
</dbReference>
<dbReference type="InterPro" id="IPR001452">
    <property type="entry name" value="SH3_domain"/>
</dbReference>
<dbReference type="AlphaFoldDB" id="A0A9P3PCT8"/>
<accession>A0A9P3PCT8</accession>
<gene>
    <name evidence="8" type="primary">BEM1</name>
    <name evidence="8" type="ORF">LshimejAT787_0103020</name>
</gene>
<sequence>MKTLRKSLGSSKESGIRAQISTPLPLPAVSKPPSAILPPQKVIRALSAYRPQAPQELPFQKGDFFYVLRDVDDGGNWYEAHNPITGARGLVPRSMFEEFNKNTVPARTSQAGPIQGFHPPPGVVPRPPVPKTHVFYAVVLHDFVAERADELDAKAGDSITAD</sequence>
<dbReference type="CDD" id="cd11878">
    <property type="entry name" value="SH3_Bem1p_1"/>
    <property type="match status" value="1"/>
</dbReference>
<dbReference type="Proteomes" id="UP001063166">
    <property type="component" value="Unassembled WGS sequence"/>
</dbReference>
<dbReference type="EMBL" id="BRPK01000001">
    <property type="protein sequence ID" value="GLB33418.1"/>
    <property type="molecule type" value="Genomic_DNA"/>
</dbReference>
<evidence type="ECO:0000259" key="7">
    <source>
        <dbReference type="PROSITE" id="PS50002"/>
    </source>
</evidence>
<evidence type="ECO:0000313" key="9">
    <source>
        <dbReference type="Proteomes" id="UP001063166"/>
    </source>
</evidence>
<keyword evidence="4" id="KW-0472">Membrane</keyword>
<comment type="subcellular location">
    <subcellularLocation>
        <location evidence="1">Membrane</location>
        <topology evidence="1">Peripheral membrane protein</topology>
    </subcellularLocation>
</comment>
<feature type="domain" description="SH3" evidence="7">
    <location>
        <begin position="38"/>
        <end position="101"/>
    </location>
</feature>
<feature type="region of interest" description="Disordered" evidence="6">
    <location>
        <begin position="1"/>
        <end position="32"/>
    </location>
</feature>
<organism evidence="8 9">
    <name type="scientific">Lyophyllum shimeji</name>
    <name type="common">Hon-shimeji</name>
    <name type="synonym">Tricholoma shimeji</name>
    <dbReference type="NCBI Taxonomy" id="47721"/>
    <lineage>
        <taxon>Eukaryota</taxon>
        <taxon>Fungi</taxon>
        <taxon>Dikarya</taxon>
        <taxon>Basidiomycota</taxon>
        <taxon>Agaricomycotina</taxon>
        <taxon>Agaricomycetes</taxon>
        <taxon>Agaricomycetidae</taxon>
        <taxon>Agaricales</taxon>
        <taxon>Tricholomatineae</taxon>
        <taxon>Lyophyllaceae</taxon>
        <taxon>Lyophyllum</taxon>
    </lineage>
</organism>
<dbReference type="Gene3D" id="2.30.30.40">
    <property type="entry name" value="SH3 Domains"/>
    <property type="match status" value="1"/>
</dbReference>
<reference evidence="8" key="1">
    <citation type="submission" date="2022-07" db="EMBL/GenBank/DDBJ databases">
        <title>The genome of Lyophyllum shimeji provides insight into the initial evolution of ectomycorrhizal fungal genome.</title>
        <authorList>
            <person name="Kobayashi Y."/>
            <person name="Shibata T."/>
            <person name="Hirakawa H."/>
            <person name="Shigenobu S."/>
            <person name="Nishiyama T."/>
            <person name="Yamada A."/>
            <person name="Hasebe M."/>
            <person name="Kawaguchi M."/>
        </authorList>
    </citation>
    <scope>NUCLEOTIDE SEQUENCE</scope>
    <source>
        <strain evidence="8">AT787</strain>
    </source>
</reference>
<keyword evidence="2 5" id="KW-0728">SH3 domain</keyword>
<evidence type="ECO:0000256" key="4">
    <source>
        <dbReference type="ARBA" id="ARBA00023136"/>
    </source>
</evidence>
<evidence type="ECO:0000313" key="8">
    <source>
        <dbReference type="EMBL" id="GLB33418.1"/>
    </source>
</evidence>
<proteinExistence type="predicted"/>
<name>A0A9P3PCT8_LYOSH</name>
<keyword evidence="3" id="KW-0175">Coiled coil</keyword>
<evidence type="ECO:0000256" key="6">
    <source>
        <dbReference type="SAM" id="MobiDB-lite"/>
    </source>
</evidence>
<dbReference type="OrthoDB" id="548867at2759"/>
<evidence type="ECO:0000256" key="1">
    <source>
        <dbReference type="ARBA" id="ARBA00004170"/>
    </source>
</evidence>
<comment type="caution">
    <text evidence="8">The sequence shown here is derived from an EMBL/GenBank/DDBJ whole genome shotgun (WGS) entry which is preliminary data.</text>
</comment>
<evidence type="ECO:0000256" key="3">
    <source>
        <dbReference type="ARBA" id="ARBA00023054"/>
    </source>
</evidence>
<dbReference type="SUPFAM" id="SSF50044">
    <property type="entry name" value="SH3-domain"/>
    <property type="match status" value="2"/>
</dbReference>
<dbReference type="PANTHER" id="PTHR14167:SF81">
    <property type="entry name" value="ENDOPHILIN-A"/>
    <property type="match status" value="1"/>
</dbReference>
<dbReference type="InterPro" id="IPR035548">
    <property type="entry name" value="Bem1/Scd2_SH3_1"/>
</dbReference>
<dbReference type="InterPro" id="IPR036028">
    <property type="entry name" value="SH3-like_dom_sf"/>
</dbReference>
<dbReference type="Pfam" id="PF00018">
    <property type="entry name" value="SH3_1"/>
    <property type="match status" value="1"/>
</dbReference>
<dbReference type="PROSITE" id="PS50002">
    <property type="entry name" value="SH3"/>
    <property type="match status" value="1"/>
</dbReference>